<dbReference type="AlphaFoldDB" id="A0A0V1A9R8"/>
<feature type="domain" description="Transcription factor CBF/NF-Y/archaeal histone" evidence="4">
    <location>
        <begin position="9"/>
        <end position="68"/>
    </location>
</feature>
<proteinExistence type="predicted"/>
<keyword evidence="2" id="KW-0539">Nucleus</keyword>
<dbReference type="GO" id="GO:0005634">
    <property type="term" value="C:nucleus"/>
    <property type="evidence" value="ECO:0007669"/>
    <property type="project" value="UniProtKB-SubCell"/>
</dbReference>
<dbReference type="Proteomes" id="UP000054783">
    <property type="component" value="Unassembled WGS sequence"/>
</dbReference>
<comment type="subcellular location">
    <subcellularLocation>
        <location evidence="1">Nucleus</location>
    </subcellularLocation>
</comment>
<dbReference type="InterPro" id="IPR009072">
    <property type="entry name" value="Histone-fold"/>
</dbReference>
<evidence type="ECO:0000259" key="4">
    <source>
        <dbReference type="Pfam" id="PF00808"/>
    </source>
</evidence>
<dbReference type="Gene3D" id="1.10.20.10">
    <property type="entry name" value="Histone, subunit A"/>
    <property type="match status" value="1"/>
</dbReference>
<dbReference type="CDD" id="cd22929">
    <property type="entry name" value="HFD_POLE4-like"/>
    <property type="match status" value="1"/>
</dbReference>
<accession>A0A0V1A9R8</accession>
<keyword evidence="6" id="KW-1185">Reference proteome</keyword>
<reference evidence="5 6" key="1">
    <citation type="submission" date="2015-01" db="EMBL/GenBank/DDBJ databases">
        <title>Evolution of Trichinella species and genotypes.</title>
        <authorList>
            <person name="Korhonen P.K."/>
            <person name="Edoardo P."/>
            <person name="Giuseppe L.R."/>
            <person name="Gasser R.B."/>
        </authorList>
    </citation>
    <scope>NUCLEOTIDE SEQUENCE [LARGE SCALE GENOMIC DNA]</scope>
    <source>
        <strain evidence="5">ISS2496</strain>
    </source>
</reference>
<dbReference type="PANTHER" id="PTHR10252:SF54">
    <property type="entry name" value="CHROMATIN ACCESSIBILITY COMPLEX PROTEIN 1"/>
    <property type="match status" value="1"/>
</dbReference>
<feature type="compositionally biased region" description="Acidic residues" evidence="3">
    <location>
        <begin position="102"/>
        <end position="115"/>
    </location>
</feature>
<dbReference type="Pfam" id="PF00808">
    <property type="entry name" value="CBFD_NFYB_HMF"/>
    <property type="match status" value="1"/>
</dbReference>
<dbReference type="InterPro" id="IPR003958">
    <property type="entry name" value="CBFA_NFYB_domain"/>
</dbReference>
<dbReference type="PANTHER" id="PTHR10252">
    <property type="entry name" value="HISTONE-LIKE TRANSCRIPTION FACTOR CCAAT-RELATED"/>
    <property type="match status" value="1"/>
</dbReference>
<dbReference type="OrthoDB" id="636685at2759"/>
<dbReference type="SUPFAM" id="SSF47113">
    <property type="entry name" value="Histone-fold"/>
    <property type="match status" value="1"/>
</dbReference>
<evidence type="ECO:0000256" key="1">
    <source>
        <dbReference type="ARBA" id="ARBA00004123"/>
    </source>
</evidence>
<feature type="region of interest" description="Disordered" evidence="3">
    <location>
        <begin position="95"/>
        <end position="167"/>
    </location>
</feature>
<evidence type="ECO:0000313" key="6">
    <source>
        <dbReference type="Proteomes" id="UP000054783"/>
    </source>
</evidence>
<organism evidence="5 6">
    <name type="scientific">Trichinella patagoniensis</name>
    <dbReference type="NCBI Taxonomy" id="990121"/>
    <lineage>
        <taxon>Eukaryota</taxon>
        <taxon>Metazoa</taxon>
        <taxon>Ecdysozoa</taxon>
        <taxon>Nematoda</taxon>
        <taxon>Enoplea</taxon>
        <taxon>Dorylaimia</taxon>
        <taxon>Trichinellida</taxon>
        <taxon>Trichinellidae</taxon>
        <taxon>Trichinella</taxon>
    </lineage>
</organism>
<dbReference type="STRING" id="990121.A0A0V1A9R8"/>
<protein>
    <recommendedName>
        <fullName evidence="4">Transcription factor CBF/NF-Y/archaeal histone domain-containing protein</fullName>
    </recommendedName>
</protein>
<gene>
    <name evidence="5" type="ORF">T12_13343</name>
</gene>
<dbReference type="GO" id="GO:0046982">
    <property type="term" value="F:protein heterodimerization activity"/>
    <property type="evidence" value="ECO:0007669"/>
    <property type="project" value="InterPro"/>
</dbReference>
<dbReference type="InterPro" id="IPR050568">
    <property type="entry name" value="Transcr_DNA_Rep_Reg"/>
</dbReference>
<evidence type="ECO:0000256" key="3">
    <source>
        <dbReference type="SAM" id="MobiDB-lite"/>
    </source>
</evidence>
<evidence type="ECO:0000256" key="2">
    <source>
        <dbReference type="ARBA" id="ARBA00023242"/>
    </source>
</evidence>
<name>A0A0V1A9R8_9BILA</name>
<sequence length="167" mass="18627">MEMDLQLSVKKVKRLMKSDPAVTNVTTEAAEAMAWIGQYFCVDLAKKMLDVANSSKRKTVRKDDFDTCIKRYPSLKFIGDAVDTFPTRELCSIFNDENSQSGEEEISDMEMDSDESVEKKLSSDIEDNNDQQPEVEIGKENETEVAGANGIVAEEPKNNNDADDSIA</sequence>
<dbReference type="EMBL" id="JYDQ01000015">
    <property type="protein sequence ID" value="KRY21583.1"/>
    <property type="molecule type" value="Genomic_DNA"/>
</dbReference>
<comment type="caution">
    <text evidence="5">The sequence shown here is derived from an EMBL/GenBank/DDBJ whole genome shotgun (WGS) entry which is preliminary data.</text>
</comment>
<evidence type="ECO:0000313" key="5">
    <source>
        <dbReference type="EMBL" id="KRY21583.1"/>
    </source>
</evidence>